<dbReference type="FunFam" id="3.80.10.10:FF:000400">
    <property type="entry name" value="Nuclear pore complex protein NUP107"/>
    <property type="match status" value="1"/>
</dbReference>
<proteinExistence type="predicted"/>
<dbReference type="Pfam" id="PF13855">
    <property type="entry name" value="LRR_8"/>
    <property type="match status" value="1"/>
</dbReference>
<evidence type="ECO:0000313" key="9">
    <source>
        <dbReference type="Proteomes" id="UP001224775"/>
    </source>
</evidence>
<feature type="compositionally biased region" description="Low complexity" evidence="6">
    <location>
        <begin position="248"/>
        <end position="262"/>
    </location>
</feature>
<evidence type="ECO:0000256" key="5">
    <source>
        <dbReference type="SAM" id="Coils"/>
    </source>
</evidence>
<feature type="region of interest" description="Disordered" evidence="6">
    <location>
        <begin position="1086"/>
        <end position="1107"/>
    </location>
</feature>
<feature type="transmembrane region" description="Helical" evidence="7">
    <location>
        <begin position="869"/>
        <end position="889"/>
    </location>
</feature>
<keyword evidence="5" id="KW-0175">Coiled coil</keyword>
<evidence type="ECO:0000256" key="2">
    <source>
        <dbReference type="ARBA" id="ARBA00022729"/>
    </source>
</evidence>
<sequence length="1202" mass="133136">MDNDTFAASTTDADGGSRLISSLMCKEGSADREAAADDDRGVIEKIAKERTTLTKDQLSAVSTEPLLIVLLDVLLLRLLDEIEKGRGLLLLSSASDAASDQQLMDYDAAAAKKKKKRAAAAAKKKRNKQNKAAAKHKQINLMSWSWLGGGIISLIMMVEFSSITTLIFPLSLIHQSDGSGDGKAPPALPPSASRPIRQEDLTSDNEASTLPNIISSPVAAVTPPPVFSPTDVAAINRRMKFDEKSAALFSSPRSPSSPTMSADPAQSCVDTPGWKDMDNNSSCDWYNPNPYRCPKYVDTLGRETGSAKEHCCRCGGGSRYCEDLRSKCQKYINVDFLGIKDGFVSPLCKQAESFCCETTDQVEIVNGSFGNSNQTKRLYNECKCDFWSRLCEDTGVGEACDHAAEYCCGDYMSFTSWGLNRGHFYLEKRIWTYAQVKTLNMNQEIANPCSQFQDLRNYVLALELFDPRLIERGGLVEIYTNTNVDYYQWYGISCDADGYVTSINLRNNNLEGQFPVFTGLGIVLQIMPSISISMSKLQRQTISINEIMSMLISTWLFQKYGLVNLYNLKSLDLAENKLTVTIDYRPISNLHSLPHFDVSGNQLSGDLDALITTSLTGSLKSLFLSNNNFTGTIPFQVGQLEGASVLLKGNRFHDTSTTAPRSLCMRVSVKEFDLANDTTLCPPERNALSDFYDMAKGAEWTDGTNWRDEYASYCEWKGVTCDNMNHVTKLNLTSNGLSGRMSESVGNLAFIKELDLSDNDIKGSIPTELGKLSKLVYLRLSYNAFTGAAPECLAEMKGLKLLQLQSNRITKLPNIPQLDESIYNKSTFVTDCGVPSAFDEALKCEHCTMCCNANEDCYPQDETQISKLGLNYGTFAAVLLAGFVAFCCMRNYSEHSVRESIEEADKYALSKIGKNSVYSYFVTEKFAGCVLAFATLGIQIVILIFFIIASEANLQDDRIDIQFTWKCPPDSDVCKDKADLTDAGWAIFCLLMIAFLAKDMIGGTKLIYHSSRIRHPIGSRIRYFICGVCLCSVTLFALYVSTVYNSAIATSNTDIIVNSVIVLFVMEMDEWIFSTMEAINEKWTEHAAESGDTNTRSDDKDAEKESTLEEMKGEIELQKAQIAKQVEELELQIQIQKEKMARQSDEIVLLREAPNRKIPTTRKITVTVPCDAEQEIEESQVAAATSDSETVSECADDTKAEV</sequence>
<dbReference type="InterPro" id="IPR032675">
    <property type="entry name" value="LRR_dom_sf"/>
</dbReference>
<feature type="region of interest" description="Disordered" evidence="6">
    <location>
        <begin position="1180"/>
        <end position="1202"/>
    </location>
</feature>
<keyword evidence="7" id="KW-0812">Transmembrane</keyword>
<evidence type="ECO:0000256" key="7">
    <source>
        <dbReference type="SAM" id="Phobius"/>
    </source>
</evidence>
<keyword evidence="2" id="KW-0732">Signal</keyword>
<reference evidence="8" key="1">
    <citation type="submission" date="2023-06" db="EMBL/GenBank/DDBJ databases">
        <title>Survivors Of The Sea: Transcriptome response of Skeletonema marinoi to long-term dormancy.</title>
        <authorList>
            <person name="Pinder M.I.M."/>
            <person name="Kourtchenko O."/>
            <person name="Robertson E.K."/>
            <person name="Larsson T."/>
            <person name="Maumus F."/>
            <person name="Osuna-Cruz C.M."/>
            <person name="Vancaester E."/>
            <person name="Stenow R."/>
            <person name="Vandepoele K."/>
            <person name="Ploug H."/>
            <person name="Bruchert V."/>
            <person name="Godhe A."/>
            <person name="Topel M."/>
        </authorList>
    </citation>
    <scope>NUCLEOTIDE SEQUENCE</scope>
    <source>
        <strain evidence="8">R05AC</strain>
    </source>
</reference>
<feature type="coiled-coil region" evidence="5">
    <location>
        <begin position="1108"/>
        <end position="1146"/>
    </location>
</feature>
<feature type="transmembrane region" description="Helical" evidence="7">
    <location>
        <begin position="983"/>
        <end position="1001"/>
    </location>
</feature>
<comment type="caution">
    <text evidence="8">The sequence shown here is derived from an EMBL/GenBank/DDBJ whole genome shotgun (WGS) entry which is preliminary data.</text>
</comment>
<evidence type="ECO:0000256" key="1">
    <source>
        <dbReference type="ARBA" id="ARBA00004370"/>
    </source>
</evidence>
<dbReference type="InterPro" id="IPR001611">
    <property type="entry name" value="Leu-rich_rpt"/>
</dbReference>
<dbReference type="AlphaFoldDB" id="A0AAD9D4T1"/>
<dbReference type="Pfam" id="PF00560">
    <property type="entry name" value="LRR_1"/>
    <property type="match status" value="1"/>
</dbReference>
<protein>
    <submittedName>
        <fullName evidence="8">Leucine-rich repeat protein</fullName>
    </submittedName>
</protein>
<evidence type="ECO:0000256" key="3">
    <source>
        <dbReference type="ARBA" id="ARBA00022737"/>
    </source>
</evidence>
<feature type="transmembrane region" description="Helical" evidence="7">
    <location>
        <begin position="926"/>
        <end position="948"/>
    </location>
</feature>
<keyword evidence="4 7" id="KW-0472">Membrane</keyword>
<feature type="transmembrane region" description="Helical" evidence="7">
    <location>
        <begin position="1021"/>
        <end position="1040"/>
    </location>
</feature>
<feature type="compositionally biased region" description="Polar residues" evidence="6">
    <location>
        <begin position="1182"/>
        <end position="1191"/>
    </location>
</feature>
<dbReference type="EMBL" id="JATAAI010000045">
    <property type="protein sequence ID" value="KAK1733767.1"/>
    <property type="molecule type" value="Genomic_DNA"/>
</dbReference>
<dbReference type="PROSITE" id="PS51450">
    <property type="entry name" value="LRR"/>
    <property type="match status" value="1"/>
</dbReference>
<dbReference type="Gene3D" id="3.80.10.10">
    <property type="entry name" value="Ribonuclease Inhibitor"/>
    <property type="match status" value="2"/>
</dbReference>
<dbReference type="SUPFAM" id="SSF52047">
    <property type="entry name" value="RNI-like"/>
    <property type="match status" value="1"/>
</dbReference>
<dbReference type="PANTHER" id="PTHR46662">
    <property type="entry name" value="DI-GLUCOSE BINDING PROTEIN WITH LEUCINE-RICH REPEAT DOMAIN-CONTAINING PROTEIN"/>
    <property type="match status" value="1"/>
</dbReference>
<name>A0AAD9D4T1_9STRA</name>
<gene>
    <name evidence="8" type="ORF">QTG54_015622</name>
</gene>
<accession>A0AAD9D4T1</accession>
<dbReference type="PANTHER" id="PTHR46662:SF104">
    <property type="entry name" value="GPI-ANCHORED ADHESIN-LIKE PROTEIN PGA55-RELATED"/>
    <property type="match status" value="1"/>
</dbReference>
<keyword evidence="7" id="KW-1133">Transmembrane helix</keyword>
<feature type="region of interest" description="Disordered" evidence="6">
    <location>
        <begin position="178"/>
        <end position="209"/>
    </location>
</feature>
<feature type="transmembrane region" description="Helical" evidence="7">
    <location>
        <begin position="144"/>
        <end position="168"/>
    </location>
</feature>
<feature type="region of interest" description="Disordered" evidence="6">
    <location>
        <begin position="248"/>
        <end position="267"/>
    </location>
</feature>
<keyword evidence="3" id="KW-0677">Repeat</keyword>
<keyword evidence="9" id="KW-1185">Reference proteome</keyword>
<organism evidence="8 9">
    <name type="scientific">Skeletonema marinoi</name>
    <dbReference type="NCBI Taxonomy" id="267567"/>
    <lineage>
        <taxon>Eukaryota</taxon>
        <taxon>Sar</taxon>
        <taxon>Stramenopiles</taxon>
        <taxon>Ochrophyta</taxon>
        <taxon>Bacillariophyta</taxon>
        <taxon>Coscinodiscophyceae</taxon>
        <taxon>Thalassiosirophycidae</taxon>
        <taxon>Thalassiosirales</taxon>
        <taxon>Skeletonemataceae</taxon>
        <taxon>Skeletonema</taxon>
        <taxon>Skeletonema marinoi-dohrnii complex</taxon>
    </lineage>
</organism>
<dbReference type="GO" id="GO:0016020">
    <property type="term" value="C:membrane"/>
    <property type="evidence" value="ECO:0007669"/>
    <property type="project" value="UniProtKB-SubCell"/>
</dbReference>
<evidence type="ECO:0000256" key="6">
    <source>
        <dbReference type="SAM" id="MobiDB-lite"/>
    </source>
</evidence>
<evidence type="ECO:0000256" key="4">
    <source>
        <dbReference type="ARBA" id="ARBA00023136"/>
    </source>
</evidence>
<comment type="subcellular location">
    <subcellularLocation>
        <location evidence="1">Membrane</location>
    </subcellularLocation>
</comment>
<dbReference type="Proteomes" id="UP001224775">
    <property type="component" value="Unassembled WGS sequence"/>
</dbReference>
<evidence type="ECO:0000313" key="8">
    <source>
        <dbReference type="EMBL" id="KAK1733767.1"/>
    </source>
</evidence>